<name>A0A0M7B8Y9_9RHOB</name>
<dbReference type="SUPFAM" id="SSF53098">
    <property type="entry name" value="Ribonuclease H-like"/>
    <property type="match status" value="1"/>
</dbReference>
<evidence type="ECO:0000313" key="2">
    <source>
        <dbReference type="Proteomes" id="UP000049455"/>
    </source>
</evidence>
<dbReference type="STRING" id="313367.JSE7799_01913"/>
<dbReference type="AlphaFoldDB" id="A0A0M7B8Y9"/>
<reference evidence="1 2" key="1">
    <citation type="submission" date="2015-09" db="EMBL/GenBank/DDBJ databases">
        <authorList>
            <person name="Jackson K.R."/>
            <person name="Lunt B.L."/>
            <person name="Fisher J.N.B."/>
            <person name="Gardner A.V."/>
            <person name="Bailey M.E."/>
            <person name="Deus L.M."/>
            <person name="Earl A.S."/>
            <person name="Gibby P.D."/>
            <person name="Hartmann K.A."/>
            <person name="Liu J.E."/>
            <person name="Manci A.M."/>
            <person name="Nielsen D.A."/>
            <person name="Solomon M.B."/>
            <person name="Breakwell D.P."/>
            <person name="Burnett S.H."/>
            <person name="Grose J.H."/>
        </authorList>
    </citation>
    <scope>NUCLEOTIDE SEQUENCE [LARGE SCALE GENOMIC DNA]</scope>
    <source>
        <strain evidence="1 2">CECT 7799</strain>
    </source>
</reference>
<gene>
    <name evidence="1" type="ORF">JSE7799_01913</name>
</gene>
<protein>
    <submittedName>
        <fullName evidence="1">Putative transposase OrfB</fullName>
    </submittedName>
</protein>
<dbReference type="InterPro" id="IPR050900">
    <property type="entry name" value="Transposase_IS3/IS150/IS904"/>
</dbReference>
<dbReference type="PANTHER" id="PTHR46889">
    <property type="entry name" value="TRANSPOSASE INSF FOR INSERTION SEQUENCE IS3B-RELATED"/>
    <property type="match status" value="1"/>
</dbReference>
<dbReference type="InterPro" id="IPR012337">
    <property type="entry name" value="RNaseH-like_sf"/>
</dbReference>
<organism evidence="1 2">
    <name type="scientific">Jannaschia seosinensis</name>
    <dbReference type="NCBI Taxonomy" id="313367"/>
    <lineage>
        <taxon>Bacteria</taxon>
        <taxon>Pseudomonadati</taxon>
        <taxon>Pseudomonadota</taxon>
        <taxon>Alphaproteobacteria</taxon>
        <taxon>Rhodobacterales</taxon>
        <taxon>Roseobacteraceae</taxon>
        <taxon>Jannaschia</taxon>
    </lineage>
</organism>
<accession>A0A0M7B8Y9</accession>
<dbReference type="Proteomes" id="UP000049455">
    <property type="component" value="Unassembled WGS sequence"/>
</dbReference>
<evidence type="ECO:0000313" key="1">
    <source>
        <dbReference type="EMBL" id="CUH39190.1"/>
    </source>
</evidence>
<dbReference type="PANTHER" id="PTHR46889:SF4">
    <property type="entry name" value="TRANSPOSASE INSO FOR INSERTION SEQUENCE ELEMENT IS911B-RELATED"/>
    <property type="match status" value="1"/>
</dbReference>
<dbReference type="EMBL" id="CYPR01000120">
    <property type="protein sequence ID" value="CUH39190.1"/>
    <property type="molecule type" value="Genomic_DNA"/>
</dbReference>
<keyword evidence="2" id="KW-1185">Reference proteome</keyword>
<sequence>MHTRVRHRFRTHGDRWLTVGWSIHETLHASIALEALDMAIRRQRPAPGLIQHSDRGIQYAADEYRQALAAAKKRSPLSSVACKRLPGNG</sequence>
<proteinExistence type="predicted"/>